<sequence length="151" mass="16842">MEKLQALLLNQGSVGPVKSTGQGQIPPQIDNNGNGRSHPQQNHPSGYRGQMHPQPRSNPGQTQQPPVYGQNTNFDYHNWQQMMMPPGYPPMYPYPGYYYPPVGMPQYTQPTSQPPQQAAWMRDNPGPRNQQSGQYQGPANQATNNQQPSGN</sequence>
<feature type="compositionally biased region" description="Low complexity" evidence="1">
    <location>
        <begin position="99"/>
        <end position="117"/>
    </location>
</feature>
<feature type="region of interest" description="Disordered" evidence="1">
    <location>
        <begin position="99"/>
        <end position="151"/>
    </location>
</feature>
<reference evidence="2" key="1">
    <citation type="submission" date="2021-06" db="EMBL/GenBank/DDBJ databases">
        <authorList>
            <person name="Hodson N. C."/>
            <person name="Mongue J. A."/>
            <person name="Jaron S. K."/>
        </authorList>
    </citation>
    <scope>NUCLEOTIDE SEQUENCE</scope>
</reference>
<evidence type="ECO:0000313" key="2">
    <source>
        <dbReference type="EMBL" id="CAG7826155.1"/>
    </source>
</evidence>
<organism evidence="2 3">
    <name type="scientific">Allacma fusca</name>
    <dbReference type="NCBI Taxonomy" id="39272"/>
    <lineage>
        <taxon>Eukaryota</taxon>
        <taxon>Metazoa</taxon>
        <taxon>Ecdysozoa</taxon>
        <taxon>Arthropoda</taxon>
        <taxon>Hexapoda</taxon>
        <taxon>Collembola</taxon>
        <taxon>Symphypleona</taxon>
        <taxon>Sminthuridae</taxon>
        <taxon>Allacma</taxon>
    </lineage>
</organism>
<feature type="compositionally biased region" description="Polar residues" evidence="1">
    <location>
        <begin position="8"/>
        <end position="44"/>
    </location>
</feature>
<protein>
    <submittedName>
        <fullName evidence="2">Uncharacterized protein</fullName>
    </submittedName>
</protein>
<name>A0A8J2PXZ0_9HEXA</name>
<accession>A0A8J2PXZ0</accession>
<evidence type="ECO:0000256" key="1">
    <source>
        <dbReference type="SAM" id="MobiDB-lite"/>
    </source>
</evidence>
<proteinExistence type="predicted"/>
<keyword evidence="3" id="KW-1185">Reference proteome</keyword>
<feature type="compositionally biased region" description="Polar residues" evidence="1">
    <location>
        <begin position="127"/>
        <end position="151"/>
    </location>
</feature>
<comment type="caution">
    <text evidence="2">The sequence shown here is derived from an EMBL/GenBank/DDBJ whole genome shotgun (WGS) entry which is preliminary data.</text>
</comment>
<dbReference type="AlphaFoldDB" id="A0A8J2PXZ0"/>
<feature type="compositionally biased region" description="Polar residues" evidence="1">
    <location>
        <begin position="55"/>
        <end position="73"/>
    </location>
</feature>
<gene>
    <name evidence="2" type="ORF">AFUS01_LOCUS36223</name>
</gene>
<dbReference type="Proteomes" id="UP000708208">
    <property type="component" value="Unassembled WGS sequence"/>
</dbReference>
<evidence type="ECO:0000313" key="3">
    <source>
        <dbReference type="Proteomes" id="UP000708208"/>
    </source>
</evidence>
<feature type="region of interest" description="Disordered" evidence="1">
    <location>
        <begin position="1"/>
        <end position="73"/>
    </location>
</feature>
<dbReference type="EMBL" id="CAJVCH010538800">
    <property type="protein sequence ID" value="CAG7826155.1"/>
    <property type="molecule type" value="Genomic_DNA"/>
</dbReference>